<reference evidence="2" key="1">
    <citation type="submission" date="2018-01" db="EMBL/GenBank/DDBJ databases">
        <title>An insight into the sialome of Amazonian anophelines.</title>
        <authorList>
            <person name="Ribeiro J.M."/>
            <person name="Scarpassa V."/>
            <person name="Calvo E."/>
        </authorList>
    </citation>
    <scope>NUCLEOTIDE SEQUENCE</scope>
</reference>
<name>A0A2M4D752_ANODA</name>
<proteinExistence type="predicted"/>
<sequence length="67" mass="6906">MLPLDSFLPATVPFVVGVVLLDTVLFVTPVLVVEAAVMGAEVVVPDVAVVVVVVGTSVSIWPLLYSG</sequence>
<keyword evidence="1" id="KW-0812">Transmembrane</keyword>
<evidence type="ECO:0000256" key="1">
    <source>
        <dbReference type="SAM" id="Phobius"/>
    </source>
</evidence>
<feature type="transmembrane region" description="Helical" evidence="1">
    <location>
        <begin position="44"/>
        <end position="64"/>
    </location>
</feature>
<feature type="transmembrane region" description="Helical" evidence="1">
    <location>
        <begin position="12"/>
        <end position="32"/>
    </location>
</feature>
<keyword evidence="1" id="KW-1133">Transmembrane helix</keyword>
<protein>
    <submittedName>
        <fullName evidence="2">Uncharacterized protein</fullName>
    </submittedName>
</protein>
<keyword evidence="1" id="KW-0472">Membrane</keyword>
<evidence type="ECO:0000313" key="2">
    <source>
        <dbReference type="EMBL" id="MBW73366.1"/>
    </source>
</evidence>
<organism evidence="2">
    <name type="scientific">Anopheles darlingi</name>
    <name type="common">Mosquito</name>
    <dbReference type="NCBI Taxonomy" id="43151"/>
    <lineage>
        <taxon>Eukaryota</taxon>
        <taxon>Metazoa</taxon>
        <taxon>Ecdysozoa</taxon>
        <taxon>Arthropoda</taxon>
        <taxon>Hexapoda</taxon>
        <taxon>Insecta</taxon>
        <taxon>Pterygota</taxon>
        <taxon>Neoptera</taxon>
        <taxon>Endopterygota</taxon>
        <taxon>Diptera</taxon>
        <taxon>Nematocera</taxon>
        <taxon>Culicoidea</taxon>
        <taxon>Culicidae</taxon>
        <taxon>Anophelinae</taxon>
        <taxon>Anopheles</taxon>
    </lineage>
</organism>
<accession>A0A2M4D752</accession>
<dbReference type="AlphaFoldDB" id="A0A2M4D752"/>
<dbReference type="EMBL" id="GGFL01009188">
    <property type="protein sequence ID" value="MBW73366.1"/>
    <property type="molecule type" value="Transcribed_RNA"/>
</dbReference>